<evidence type="ECO:0000256" key="13">
    <source>
        <dbReference type="ARBA" id="ARBA00023170"/>
    </source>
</evidence>
<evidence type="ECO:0000256" key="6">
    <source>
        <dbReference type="ARBA" id="ARBA00022729"/>
    </source>
</evidence>
<dbReference type="CDD" id="cd14066">
    <property type="entry name" value="STKc_IRAK"/>
    <property type="match status" value="1"/>
</dbReference>
<dbReference type="Gene3D" id="3.30.430.20">
    <property type="entry name" value="Gnk2 domain, C-X8-C-X2-C motif"/>
    <property type="match status" value="2"/>
</dbReference>
<keyword evidence="2" id="KW-0723">Serine/threonine-protein kinase</keyword>
<dbReference type="PROSITE" id="PS50011">
    <property type="entry name" value="PROTEIN_KINASE_DOM"/>
    <property type="match status" value="1"/>
</dbReference>
<dbReference type="GO" id="GO:0004674">
    <property type="term" value="F:protein serine/threonine kinase activity"/>
    <property type="evidence" value="ECO:0007669"/>
    <property type="project" value="UniProtKB-KW"/>
</dbReference>
<feature type="domain" description="Protein kinase" evidence="18">
    <location>
        <begin position="257"/>
        <end position="543"/>
    </location>
</feature>
<proteinExistence type="predicted"/>
<dbReference type="PROSITE" id="PS00107">
    <property type="entry name" value="PROTEIN_KINASE_ATP"/>
    <property type="match status" value="1"/>
</dbReference>
<feature type="domain" description="Gnk2-homologous" evidence="19">
    <location>
        <begin position="132"/>
        <end position="240"/>
    </location>
</feature>
<feature type="compositionally biased region" description="Low complexity" evidence="16">
    <location>
        <begin position="563"/>
        <end position="586"/>
    </location>
</feature>
<evidence type="ECO:0000259" key="19">
    <source>
        <dbReference type="PROSITE" id="PS51473"/>
    </source>
</evidence>
<feature type="domain" description="Gnk2-homologous" evidence="19">
    <location>
        <begin position="23"/>
        <end position="126"/>
    </location>
</feature>
<comment type="caution">
    <text evidence="20">The sequence shown here is derived from an EMBL/GenBank/DDBJ whole genome shotgun (WGS) entry which is preliminary data.</text>
</comment>
<evidence type="ECO:0000256" key="11">
    <source>
        <dbReference type="ARBA" id="ARBA00022989"/>
    </source>
</evidence>
<keyword evidence="21" id="KW-1185">Reference proteome</keyword>
<dbReference type="FunFam" id="3.30.200.20:FF:000142">
    <property type="entry name" value="Cysteine-rich receptor-like protein kinase 10"/>
    <property type="match status" value="1"/>
</dbReference>
<evidence type="ECO:0000256" key="16">
    <source>
        <dbReference type="SAM" id="MobiDB-lite"/>
    </source>
</evidence>
<dbReference type="GO" id="GO:0005524">
    <property type="term" value="F:ATP binding"/>
    <property type="evidence" value="ECO:0007669"/>
    <property type="project" value="UniProtKB-UniRule"/>
</dbReference>
<evidence type="ECO:0000256" key="10">
    <source>
        <dbReference type="ARBA" id="ARBA00022840"/>
    </source>
</evidence>
<evidence type="ECO:0000256" key="15">
    <source>
        <dbReference type="PROSITE-ProRule" id="PRU10141"/>
    </source>
</evidence>
<dbReference type="InterPro" id="IPR000719">
    <property type="entry name" value="Prot_kinase_dom"/>
</dbReference>
<evidence type="ECO:0000256" key="14">
    <source>
        <dbReference type="ARBA" id="ARBA00023180"/>
    </source>
</evidence>
<dbReference type="GO" id="GO:0005886">
    <property type="term" value="C:plasma membrane"/>
    <property type="evidence" value="ECO:0007669"/>
    <property type="project" value="TreeGrafter"/>
</dbReference>
<protein>
    <submittedName>
        <fullName evidence="20">Cysteine-rich RLK (RECEPTOR-like protein kinase) 12</fullName>
    </submittedName>
</protein>
<dbReference type="InterPro" id="IPR011009">
    <property type="entry name" value="Kinase-like_dom_sf"/>
</dbReference>
<dbReference type="InterPro" id="IPR002902">
    <property type="entry name" value="GNK2"/>
</dbReference>
<dbReference type="OrthoDB" id="4062651at2759"/>
<evidence type="ECO:0000256" key="5">
    <source>
        <dbReference type="ARBA" id="ARBA00022692"/>
    </source>
</evidence>
<evidence type="ECO:0000256" key="3">
    <source>
        <dbReference type="ARBA" id="ARBA00022553"/>
    </source>
</evidence>
<dbReference type="PANTHER" id="PTHR27002">
    <property type="entry name" value="RECEPTOR-LIKE SERINE/THREONINE-PROTEIN KINASE SD1-8"/>
    <property type="match status" value="1"/>
</dbReference>
<dbReference type="AlphaFoldDB" id="A0A9N7N9T6"/>
<dbReference type="InterPro" id="IPR017441">
    <property type="entry name" value="Protein_kinase_ATP_BS"/>
</dbReference>
<keyword evidence="6 17" id="KW-0732">Signal</keyword>
<evidence type="ECO:0000256" key="17">
    <source>
        <dbReference type="SAM" id="SignalP"/>
    </source>
</evidence>
<dbReference type="Gene3D" id="1.10.510.10">
    <property type="entry name" value="Transferase(Phosphotransferase) domain 1"/>
    <property type="match status" value="1"/>
</dbReference>
<evidence type="ECO:0000256" key="7">
    <source>
        <dbReference type="ARBA" id="ARBA00022737"/>
    </source>
</evidence>
<dbReference type="InterPro" id="IPR008271">
    <property type="entry name" value="Ser/Thr_kinase_AS"/>
</dbReference>
<gene>
    <name evidence="20" type="ORF">SHERM_01741</name>
</gene>
<keyword evidence="11" id="KW-1133">Transmembrane helix</keyword>
<keyword evidence="3" id="KW-0597">Phosphoprotein</keyword>
<dbReference type="PROSITE" id="PS00108">
    <property type="entry name" value="PROTEIN_KINASE_ST"/>
    <property type="match status" value="1"/>
</dbReference>
<keyword evidence="5" id="KW-0812">Transmembrane</keyword>
<feature type="region of interest" description="Disordered" evidence="16">
    <location>
        <begin position="558"/>
        <end position="598"/>
    </location>
</feature>
<feature type="binding site" evidence="15">
    <location>
        <position position="285"/>
    </location>
    <ligand>
        <name>ATP</name>
        <dbReference type="ChEBI" id="CHEBI:30616"/>
    </ligand>
</feature>
<dbReference type="FunFam" id="1.10.510.10:FF:000343">
    <property type="entry name" value="Cysteine-rich receptor-like protein kinase 28"/>
    <property type="match status" value="1"/>
</dbReference>
<keyword evidence="12" id="KW-0472">Membrane</keyword>
<reference evidence="20" key="1">
    <citation type="submission" date="2019-12" db="EMBL/GenBank/DDBJ databases">
        <authorList>
            <person name="Scholes J."/>
        </authorList>
    </citation>
    <scope>NUCLEOTIDE SEQUENCE</scope>
</reference>
<evidence type="ECO:0000313" key="21">
    <source>
        <dbReference type="Proteomes" id="UP001153555"/>
    </source>
</evidence>
<dbReference type="CDD" id="cd23509">
    <property type="entry name" value="Gnk2-like"/>
    <property type="match status" value="2"/>
</dbReference>
<comment type="subcellular location">
    <subcellularLocation>
        <location evidence="1">Membrane</location>
        <topology evidence="1">Single-pass membrane protein</topology>
    </subcellularLocation>
</comment>
<dbReference type="Pfam" id="PF01657">
    <property type="entry name" value="Stress-antifung"/>
    <property type="match status" value="2"/>
</dbReference>
<dbReference type="Gene3D" id="3.30.200.20">
    <property type="entry name" value="Phosphorylase Kinase, domain 1"/>
    <property type="match status" value="1"/>
</dbReference>
<dbReference type="Pfam" id="PF00069">
    <property type="entry name" value="Pkinase"/>
    <property type="match status" value="1"/>
</dbReference>
<keyword evidence="8 15" id="KW-0547">Nucleotide-binding</keyword>
<evidence type="ECO:0000256" key="9">
    <source>
        <dbReference type="ARBA" id="ARBA00022777"/>
    </source>
</evidence>
<keyword evidence="10 15" id="KW-0067">ATP-binding</keyword>
<keyword evidence="7" id="KW-0677">Repeat</keyword>
<keyword evidence="14" id="KW-0325">Glycoprotein</keyword>
<dbReference type="Proteomes" id="UP001153555">
    <property type="component" value="Unassembled WGS sequence"/>
</dbReference>
<evidence type="ECO:0000256" key="12">
    <source>
        <dbReference type="ARBA" id="ARBA00023136"/>
    </source>
</evidence>
<evidence type="ECO:0000256" key="4">
    <source>
        <dbReference type="ARBA" id="ARBA00022679"/>
    </source>
</evidence>
<dbReference type="InterPro" id="IPR038408">
    <property type="entry name" value="GNK2_sf"/>
</dbReference>
<name>A0A9N7N9T6_STRHE</name>
<dbReference type="GO" id="GO:0009737">
    <property type="term" value="P:response to abscisic acid"/>
    <property type="evidence" value="ECO:0007669"/>
    <property type="project" value="UniProtKB-ARBA"/>
</dbReference>
<evidence type="ECO:0000256" key="8">
    <source>
        <dbReference type="ARBA" id="ARBA00022741"/>
    </source>
</evidence>
<dbReference type="PANTHER" id="PTHR27002:SF181">
    <property type="entry name" value="RECEPTOR-LIKE SERINE_THREONINE-PROTEIN KINASE"/>
    <property type="match status" value="1"/>
</dbReference>
<feature type="chain" id="PRO_5040367834" evidence="17">
    <location>
        <begin position="27"/>
        <end position="598"/>
    </location>
</feature>
<dbReference type="EMBL" id="CACSLK010027624">
    <property type="protein sequence ID" value="CAA0826540.1"/>
    <property type="molecule type" value="Genomic_DNA"/>
</dbReference>
<keyword evidence="13" id="KW-0675">Receptor</keyword>
<feature type="signal peptide" evidence="17">
    <location>
        <begin position="1"/>
        <end position="26"/>
    </location>
</feature>
<keyword evidence="9 20" id="KW-0418">Kinase</keyword>
<evidence type="ECO:0000256" key="2">
    <source>
        <dbReference type="ARBA" id="ARBA00022527"/>
    </source>
</evidence>
<evidence type="ECO:0000256" key="1">
    <source>
        <dbReference type="ARBA" id="ARBA00004167"/>
    </source>
</evidence>
<evidence type="ECO:0000313" key="20">
    <source>
        <dbReference type="EMBL" id="CAA0826540.1"/>
    </source>
</evidence>
<dbReference type="PROSITE" id="PS51473">
    <property type="entry name" value="GNK2"/>
    <property type="match status" value="2"/>
</dbReference>
<sequence length="598" mass="67134">MSKTLFFLVLALNILHINLLQLAAQSHECLTNGTHPIDSEYSDNLNSLLYSVPNNLGQDGFFQDSVGWRGPETANVAVLCRGDVQLDDCRDCLRHIISFLPTSCPNDRRAFGWSDFCTLHYSDANLTQRLDTSARLYQWNTHNIESPAPERFMWDLTRLLFDLSARAADSSRKVAAGNTVTGRDRRDIFAMVQCTPDLSPENCSACLRLICADVARFWNKRRGGRVIVPSCNLRYEILEAESLKYALTTIRAATNNFADGNKLGQGGFGAVYKGILSDGREIAVKRLSRNSRQGDLEFKNEVLLLANLRHRNLVRLVGFCLEGTEKILVYEFVQNGSLDHFLFDPESVNRSYLDWEERYNIIGGVARGLLYLHEDSQLKIIHRDLKPNNVLLDGLMNPKIADFGMARLFGQGETHGDTSKIVGTIGYMAPEYAIHGQISIKLDVFSFGVLMLEIISGQRKNYFRHGRNVEDLLSFAWKKWHEGTPIEMVDQCLKSASDFISEMERCIQIALLCVQQHAIDRPTMAFVVLMLSSSDLVLAEPFEPAFYMPGGYGSESSSLVQGNNSRRSNYISSSNSAAQNRSAKSSENGMSISELYPR</sequence>
<evidence type="ECO:0000259" key="18">
    <source>
        <dbReference type="PROSITE" id="PS50011"/>
    </source>
</evidence>
<dbReference type="SMART" id="SM00220">
    <property type="entry name" value="S_TKc"/>
    <property type="match status" value="1"/>
</dbReference>
<dbReference type="SUPFAM" id="SSF56112">
    <property type="entry name" value="Protein kinase-like (PK-like)"/>
    <property type="match status" value="1"/>
</dbReference>
<organism evidence="20 21">
    <name type="scientific">Striga hermonthica</name>
    <name type="common">Purple witchweed</name>
    <name type="synonym">Buchnera hermonthica</name>
    <dbReference type="NCBI Taxonomy" id="68872"/>
    <lineage>
        <taxon>Eukaryota</taxon>
        <taxon>Viridiplantae</taxon>
        <taxon>Streptophyta</taxon>
        <taxon>Embryophyta</taxon>
        <taxon>Tracheophyta</taxon>
        <taxon>Spermatophyta</taxon>
        <taxon>Magnoliopsida</taxon>
        <taxon>eudicotyledons</taxon>
        <taxon>Gunneridae</taxon>
        <taxon>Pentapetalae</taxon>
        <taxon>asterids</taxon>
        <taxon>lamiids</taxon>
        <taxon>Lamiales</taxon>
        <taxon>Orobanchaceae</taxon>
        <taxon>Buchnereae</taxon>
        <taxon>Striga</taxon>
    </lineage>
</organism>
<accession>A0A9N7N9T6</accession>
<keyword evidence="4" id="KW-0808">Transferase</keyword>